<dbReference type="PROSITE" id="PS50089">
    <property type="entry name" value="ZF_RING_2"/>
    <property type="match status" value="1"/>
</dbReference>
<keyword evidence="3" id="KW-0862">Zinc</keyword>
<reference evidence="7 8" key="1">
    <citation type="submission" date="2022-12" db="EMBL/GenBank/DDBJ databases">
        <title>Chromosome-level genome of Tegillarca granosa.</title>
        <authorList>
            <person name="Kim J."/>
        </authorList>
    </citation>
    <scope>NUCLEOTIDE SEQUENCE [LARGE SCALE GENOMIC DNA]</scope>
    <source>
        <strain evidence="7">Teg-2019</strain>
        <tissue evidence="7">Adductor muscle</tissue>
    </source>
</reference>
<keyword evidence="8" id="KW-1185">Reference proteome</keyword>
<sequence length="609" mass="69571">MAGKIDHDDLITCPICFEQFTSPKRLPCLHTFCHPCLKSYIVTHLGGEGKRGQDFPCPVCRQVVGIVDSTLSLEKIADTLPDNQLIASLIEKSKGSGKKQKEQLCGPCSRENKDLAATQWCKICLEALCKECTTFHKRFDPTRHKTIAVEEMTEKSTVLLDVDEPCMEHTAEFLKVYCVDHKEMCCIICLATLHRKCEHVSTFDEMVNDSKDVEMFEDFNNKLSEMDKKSHELKIQTEKNISDLNGRQEEISKNVSSTIQKAKDKLDQLQTKFDHDFQQKHKDETMKLTERVDKIEIFQNNVKKGQKLLHAVREHGTPKQLFVTQEKLKQQLKSHLKTLGEDLQDVKRIDYTLKIDDVVMSVAQCVDSVAMTEIKQTSDLTQHLMDIVDVVKELNGEKLKNAQPEPFDIMQLEVRKVDETDVKKHFPGGTYLTDDHKPVDVCCLSDKEILVSFDFQNYIKKYEVTKNEFLEKGTIRCKKGPFRLAATNDRIIVGSEEEVDILYLDGSFEKVLSERTGGRLSYVNVSMPGNILYTSGDKSERVCVFSPDGTRMKILIKNITNPYKIELNPQGTVSVKHHRTDIIMSPSVKIKQTPLMLLHPGIRIHFVIY</sequence>
<dbReference type="InterPro" id="IPR013083">
    <property type="entry name" value="Znf_RING/FYVE/PHD"/>
</dbReference>
<dbReference type="PANTHER" id="PTHR25462:SF296">
    <property type="entry name" value="MEIOTIC P26, ISOFORM F"/>
    <property type="match status" value="1"/>
</dbReference>
<dbReference type="Gene3D" id="3.30.40.10">
    <property type="entry name" value="Zinc/RING finger domain, C3HC4 (zinc finger)"/>
    <property type="match status" value="1"/>
</dbReference>
<dbReference type="PANTHER" id="PTHR25462">
    <property type="entry name" value="BONUS, ISOFORM C-RELATED"/>
    <property type="match status" value="1"/>
</dbReference>
<evidence type="ECO:0000259" key="6">
    <source>
        <dbReference type="PROSITE" id="PS50119"/>
    </source>
</evidence>
<proteinExistence type="predicted"/>
<dbReference type="Proteomes" id="UP001217089">
    <property type="component" value="Unassembled WGS sequence"/>
</dbReference>
<organism evidence="7 8">
    <name type="scientific">Tegillarca granosa</name>
    <name type="common">Malaysian cockle</name>
    <name type="synonym">Anadara granosa</name>
    <dbReference type="NCBI Taxonomy" id="220873"/>
    <lineage>
        <taxon>Eukaryota</taxon>
        <taxon>Metazoa</taxon>
        <taxon>Spiralia</taxon>
        <taxon>Lophotrochozoa</taxon>
        <taxon>Mollusca</taxon>
        <taxon>Bivalvia</taxon>
        <taxon>Autobranchia</taxon>
        <taxon>Pteriomorphia</taxon>
        <taxon>Arcoida</taxon>
        <taxon>Arcoidea</taxon>
        <taxon>Arcidae</taxon>
        <taxon>Tegillarca</taxon>
    </lineage>
</organism>
<evidence type="ECO:0000313" key="8">
    <source>
        <dbReference type="Proteomes" id="UP001217089"/>
    </source>
</evidence>
<name>A0ABQ9EHS5_TEGGR</name>
<dbReference type="PROSITE" id="PS00518">
    <property type="entry name" value="ZF_RING_1"/>
    <property type="match status" value="1"/>
</dbReference>
<keyword evidence="2 4" id="KW-0863">Zinc-finger</keyword>
<keyword evidence="1" id="KW-0479">Metal-binding</keyword>
<evidence type="ECO:0000259" key="5">
    <source>
        <dbReference type="PROSITE" id="PS50089"/>
    </source>
</evidence>
<dbReference type="CDD" id="cd19756">
    <property type="entry name" value="Bbox2"/>
    <property type="match status" value="1"/>
</dbReference>
<dbReference type="CDD" id="cd19757">
    <property type="entry name" value="Bbox1"/>
    <property type="match status" value="1"/>
</dbReference>
<dbReference type="SUPFAM" id="SSF57850">
    <property type="entry name" value="RING/U-box"/>
    <property type="match status" value="1"/>
</dbReference>
<dbReference type="InterPro" id="IPR047153">
    <property type="entry name" value="TRIM45/56/19-like"/>
</dbReference>
<dbReference type="EMBL" id="JARBDR010000903">
    <property type="protein sequence ID" value="KAJ8303976.1"/>
    <property type="molecule type" value="Genomic_DNA"/>
</dbReference>
<protein>
    <submittedName>
        <fullName evidence="7">Uncharacterized protein</fullName>
    </submittedName>
</protein>
<dbReference type="SMART" id="SM00184">
    <property type="entry name" value="RING"/>
    <property type="match status" value="1"/>
</dbReference>
<dbReference type="InterPro" id="IPR027370">
    <property type="entry name" value="Znf-RING_euk"/>
</dbReference>
<evidence type="ECO:0000256" key="4">
    <source>
        <dbReference type="PROSITE-ProRule" id="PRU00024"/>
    </source>
</evidence>
<comment type="caution">
    <text evidence="7">The sequence shown here is derived from an EMBL/GenBank/DDBJ whole genome shotgun (WGS) entry which is preliminary data.</text>
</comment>
<accession>A0ABQ9EHS5</accession>
<evidence type="ECO:0000256" key="1">
    <source>
        <dbReference type="ARBA" id="ARBA00022723"/>
    </source>
</evidence>
<evidence type="ECO:0000313" key="7">
    <source>
        <dbReference type="EMBL" id="KAJ8303976.1"/>
    </source>
</evidence>
<dbReference type="InterPro" id="IPR001841">
    <property type="entry name" value="Znf_RING"/>
</dbReference>
<dbReference type="SUPFAM" id="SSF57845">
    <property type="entry name" value="B-box zinc-binding domain"/>
    <property type="match status" value="1"/>
</dbReference>
<dbReference type="SUPFAM" id="SSF101898">
    <property type="entry name" value="NHL repeat"/>
    <property type="match status" value="1"/>
</dbReference>
<dbReference type="InterPro" id="IPR000315">
    <property type="entry name" value="Znf_B-box"/>
</dbReference>
<dbReference type="InterPro" id="IPR017907">
    <property type="entry name" value="Znf_RING_CS"/>
</dbReference>
<evidence type="ECO:0000256" key="3">
    <source>
        <dbReference type="ARBA" id="ARBA00022833"/>
    </source>
</evidence>
<dbReference type="Pfam" id="PF13445">
    <property type="entry name" value="zf-RING_UBOX"/>
    <property type="match status" value="1"/>
</dbReference>
<feature type="domain" description="B box-type" evidence="6">
    <location>
        <begin position="100"/>
        <end position="149"/>
    </location>
</feature>
<dbReference type="PROSITE" id="PS50119">
    <property type="entry name" value="ZF_BBOX"/>
    <property type="match status" value="1"/>
</dbReference>
<feature type="domain" description="RING-type" evidence="5">
    <location>
        <begin position="13"/>
        <end position="61"/>
    </location>
</feature>
<gene>
    <name evidence="7" type="ORF">KUTeg_017559</name>
</gene>
<evidence type="ECO:0000256" key="2">
    <source>
        <dbReference type="ARBA" id="ARBA00022771"/>
    </source>
</evidence>
<dbReference type="Gene3D" id="3.30.160.60">
    <property type="entry name" value="Classic Zinc Finger"/>
    <property type="match status" value="1"/>
</dbReference>